<dbReference type="InterPro" id="IPR034922">
    <property type="entry name" value="REX1-like_exo"/>
</dbReference>
<dbReference type="EMBL" id="JH431583">
    <property type="status" value="NOT_ANNOTATED_CDS"/>
    <property type="molecule type" value="Genomic_DNA"/>
</dbReference>
<comment type="subcellular location">
    <subcellularLocation>
        <location evidence="1">Nucleus</location>
    </subcellularLocation>
</comment>
<dbReference type="Proteomes" id="UP000014500">
    <property type="component" value="Unassembled WGS sequence"/>
</dbReference>
<dbReference type="InterPro" id="IPR013520">
    <property type="entry name" value="Ribonucl_H"/>
</dbReference>
<reference evidence="8" key="2">
    <citation type="submission" date="2015-02" db="UniProtKB">
        <authorList>
            <consortium name="EnsemblMetazoa"/>
        </authorList>
    </citation>
    <scope>IDENTIFICATION</scope>
</reference>
<dbReference type="PANTHER" id="PTHR12801">
    <property type="entry name" value="RNA EXONUCLEASE REXO1 / RECO3 FAMILY MEMBER-RELATED"/>
    <property type="match status" value="1"/>
</dbReference>
<evidence type="ECO:0000313" key="8">
    <source>
        <dbReference type="EnsemblMetazoa" id="SMAR005152-PA"/>
    </source>
</evidence>
<evidence type="ECO:0000256" key="1">
    <source>
        <dbReference type="ARBA" id="ARBA00004123"/>
    </source>
</evidence>
<proteinExistence type="inferred from homology"/>
<dbReference type="InterPro" id="IPR012337">
    <property type="entry name" value="RNaseH-like_sf"/>
</dbReference>
<dbReference type="GO" id="GO:0004527">
    <property type="term" value="F:exonuclease activity"/>
    <property type="evidence" value="ECO:0007669"/>
    <property type="project" value="UniProtKB-KW"/>
</dbReference>
<evidence type="ECO:0000259" key="7">
    <source>
        <dbReference type="SMART" id="SM00479"/>
    </source>
</evidence>
<dbReference type="GO" id="GO:0010629">
    <property type="term" value="P:negative regulation of gene expression"/>
    <property type="evidence" value="ECO:0007669"/>
    <property type="project" value="UniProtKB-ARBA"/>
</dbReference>
<dbReference type="Gene3D" id="3.30.420.10">
    <property type="entry name" value="Ribonuclease H-like superfamily/Ribonuclease H"/>
    <property type="match status" value="1"/>
</dbReference>
<feature type="domain" description="Exonuclease" evidence="7">
    <location>
        <begin position="152"/>
        <end position="309"/>
    </location>
</feature>
<evidence type="ECO:0000256" key="4">
    <source>
        <dbReference type="ARBA" id="ARBA00022801"/>
    </source>
</evidence>
<dbReference type="PhylomeDB" id="T1IVF4"/>
<keyword evidence="9" id="KW-1185">Reference proteome</keyword>
<evidence type="ECO:0000256" key="6">
    <source>
        <dbReference type="ARBA" id="ARBA00023242"/>
    </source>
</evidence>
<keyword evidence="3" id="KW-0540">Nuclease</keyword>
<organism evidence="8 9">
    <name type="scientific">Strigamia maritima</name>
    <name type="common">European centipede</name>
    <name type="synonym">Geophilus maritimus</name>
    <dbReference type="NCBI Taxonomy" id="126957"/>
    <lineage>
        <taxon>Eukaryota</taxon>
        <taxon>Metazoa</taxon>
        <taxon>Ecdysozoa</taxon>
        <taxon>Arthropoda</taxon>
        <taxon>Myriapoda</taxon>
        <taxon>Chilopoda</taxon>
        <taxon>Pleurostigmophora</taxon>
        <taxon>Geophilomorpha</taxon>
        <taxon>Linotaeniidae</taxon>
        <taxon>Strigamia</taxon>
    </lineage>
</organism>
<dbReference type="InterPro" id="IPR047021">
    <property type="entry name" value="REXO1/3/4-like"/>
</dbReference>
<protein>
    <recommendedName>
        <fullName evidence="7">Exonuclease domain-containing protein</fullName>
    </recommendedName>
</protein>
<keyword evidence="5" id="KW-0269">Exonuclease</keyword>
<dbReference type="OMA" id="FKITHEP"/>
<keyword evidence="4" id="KW-0378">Hydrolase</keyword>
<sequence>MASCATDYVVPSKQLKDYGYPSDFNNSTAYIEPKSGFNNTSIQPLNIGVYDPCTFASNQITLRNCCRCRGQFFVNSNGDYLSLDPCVYHWGKLSGSGKENKDLMFSCCNGPSYTPGCTLGRLHVSLGATSGYLSGFVSTKPAKNIPKDDFYGIYAVDCEMCYTTQGLDLVKVSLVRPDGSVAYDELVKPVHPIIDYNTRFSGMTEKKLRRATKSLKEVQKDLLELVHAETILIGHSLENDLRVLRLAHSTVVDTSVLFPHFHGLPFRRSLKSLISCVFKKDIQSCVHNSVEDARASLELVLWRLRKDLK</sequence>
<dbReference type="HOGENOM" id="CLU_022453_5_0_1"/>
<dbReference type="GO" id="GO:0005634">
    <property type="term" value="C:nucleus"/>
    <property type="evidence" value="ECO:0007669"/>
    <property type="project" value="UniProtKB-SubCell"/>
</dbReference>
<evidence type="ECO:0000313" key="9">
    <source>
        <dbReference type="Proteomes" id="UP000014500"/>
    </source>
</evidence>
<name>T1IVF4_STRMM</name>
<evidence type="ECO:0000256" key="3">
    <source>
        <dbReference type="ARBA" id="ARBA00022722"/>
    </source>
</evidence>
<evidence type="ECO:0000256" key="2">
    <source>
        <dbReference type="ARBA" id="ARBA00006357"/>
    </source>
</evidence>
<comment type="similarity">
    <text evidence="2">Belongs to the REXO1/REXO3 family.</text>
</comment>
<dbReference type="STRING" id="126957.T1IVF4"/>
<reference evidence="9" key="1">
    <citation type="submission" date="2011-05" db="EMBL/GenBank/DDBJ databases">
        <authorList>
            <person name="Richards S.R."/>
            <person name="Qu J."/>
            <person name="Jiang H."/>
            <person name="Jhangiani S.N."/>
            <person name="Agravi P."/>
            <person name="Goodspeed R."/>
            <person name="Gross S."/>
            <person name="Mandapat C."/>
            <person name="Jackson L."/>
            <person name="Mathew T."/>
            <person name="Pu L."/>
            <person name="Thornton R."/>
            <person name="Saada N."/>
            <person name="Wilczek-Boney K.B."/>
            <person name="Lee S."/>
            <person name="Kovar C."/>
            <person name="Wu Y."/>
            <person name="Scherer S.E."/>
            <person name="Worley K.C."/>
            <person name="Muzny D.M."/>
            <person name="Gibbs R."/>
        </authorList>
    </citation>
    <scope>NUCLEOTIDE SEQUENCE</scope>
    <source>
        <strain evidence="9">Brora</strain>
    </source>
</reference>
<dbReference type="eggNOG" id="KOG2248">
    <property type="taxonomic scope" value="Eukaryota"/>
</dbReference>
<dbReference type="FunFam" id="3.30.420.10:FF:000031">
    <property type="entry name" value="RNA exonuclease 1"/>
    <property type="match status" value="1"/>
</dbReference>
<dbReference type="CDD" id="cd06145">
    <property type="entry name" value="REX1_like"/>
    <property type="match status" value="1"/>
</dbReference>
<accession>T1IVF4</accession>
<dbReference type="AlphaFoldDB" id="T1IVF4"/>
<dbReference type="SMART" id="SM00479">
    <property type="entry name" value="EXOIII"/>
    <property type="match status" value="1"/>
</dbReference>
<dbReference type="PANTHER" id="PTHR12801:SF115">
    <property type="entry name" value="FI18136P1-RELATED"/>
    <property type="match status" value="1"/>
</dbReference>
<dbReference type="EnsemblMetazoa" id="SMAR005152-RA">
    <property type="protein sequence ID" value="SMAR005152-PA"/>
    <property type="gene ID" value="SMAR005152"/>
</dbReference>
<dbReference type="SUPFAM" id="SSF53098">
    <property type="entry name" value="Ribonuclease H-like"/>
    <property type="match status" value="1"/>
</dbReference>
<dbReference type="GO" id="GO:0003676">
    <property type="term" value="F:nucleic acid binding"/>
    <property type="evidence" value="ECO:0007669"/>
    <property type="project" value="InterPro"/>
</dbReference>
<dbReference type="Pfam" id="PF00929">
    <property type="entry name" value="RNase_T"/>
    <property type="match status" value="1"/>
</dbReference>
<evidence type="ECO:0000256" key="5">
    <source>
        <dbReference type="ARBA" id="ARBA00022839"/>
    </source>
</evidence>
<keyword evidence="6" id="KW-0539">Nucleus</keyword>
<dbReference type="InterPro" id="IPR036397">
    <property type="entry name" value="RNaseH_sf"/>
</dbReference>